<evidence type="ECO:0000313" key="1">
    <source>
        <dbReference type="EMBL" id="SJZ73128.1"/>
    </source>
</evidence>
<protein>
    <submittedName>
        <fullName evidence="1">Ferrous iron transport protein B</fullName>
    </submittedName>
</protein>
<dbReference type="Proteomes" id="UP000190657">
    <property type="component" value="Unassembled WGS sequence"/>
</dbReference>
<accession>A0A1T4N2N8</accession>
<sequence>MLKIKSISTVGFVGESENLVHELTCPLSRKRTGDRFYYKSSLYRVEAPDDANVRVVVFSAVDVFCCFETLVDLVDFQKCVLYLTDVKKARRMGIKIDKTRLSYALECPVVFATKSARGLNRLLDAVHMVSQTPNFITTFENPSVAKKSVISFKQSRLSFLARKICDLFLIIKTSC</sequence>
<dbReference type="STRING" id="290054.SAMN02745114_01447"/>
<keyword evidence="2" id="KW-1185">Reference proteome</keyword>
<gene>
    <name evidence="1" type="ORF">SAMN02745114_01447</name>
</gene>
<organism evidence="1 2">
    <name type="scientific">Eubacterium coprostanoligenes</name>
    <dbReference type="NCBI Taxonomy" id="290054"/>
    <lineage>
        <taxon>Bacteria</taxon>
        <taxon>Bacillati</taxon>
        <taxon>Bacillota</taxon>
        <taxon>Clostridia</taxon>
        <taxon>Eubacteriales</taxon>
        <taxon>Eubacteriaceae</taxon>
        <taxon>Eubacterium</taxon>
    </lineage>
</organism>
<proteinExistence type="predicted"/>
<dbReference type="RefSeq" id="WP_078768907.1">
    <property type="nucleotide sequence ID" value="NZ_FUWW01000018.1"/>
</dbReference>
<reference evidence="1 2" key="1">
    <citation type="submission" date="2017-02" db="EMBL/GenBank/DDBJ databases">
        <authorList>
            <person name="Peterson S.W."/>
        </authorList>
    </citation>
    <scope>NUCLEOTIDE SEQUENCE [LARGE SCALE GENOMIC DNA]</scope>
    <source>
        <strain evidence="1 2">ATCC 51222</strain>
    </source>
</reference>
<dbReference type="EMBL" id="FUWW01000018">
    <property type="protein sequence ID" value="SJZ73128.1"/>
    <property type="molecule type" value="Genomic_DNA"/>
</dbReference>
<name>A0A1T4N2N8_9FIRM</name>
<evidence type="ECO:0000313" key="2">
    <source>
        <dbReference type="Proteomes" id="UP000190657"/>
    </source>
</evidence>
<dbReference type="AlphaFoldDB" id="A0A1T4N2N8"/>